<feature type="binding site" evidence="7 9">
    <location>
        <position position="77"/>
    </location>
    <ligand>
        <name>Zn(2+)</name>
        <dbReference type="ChEBI" id="CHEBI:29105"/>
        <label>1</label>
    </ligand>
</feature>
<comment type="subcellular location">
    <subcellularLocation>
        <location evidence="7">Cytoplasm</location>
    </subcellularLocation>
</comment>
<evidence type="ECO:0000313" key="11">
    <source>
        <dbReference type="EMBL" id="CUN32880.1"/>
    </source>
</evidence>
<keyword evidence="7 11" id="KW-0031">Aminopeptidase</keyword>
<dbReference type="InterPro" id="IPR036264">
    <property type="entry name" value="Bact_exopeptidase_dim_dom"/>
</dbReference>
<keyword evidence="3 7" id="KW-0479">Metal-binding</keyword>
<dbReference type="GO" id="GO:0006508">
    <property type="term" value="P:proteolysis"/>
    <property type="evidence" value="ECO:0007669"/>
    <property type="project" value="UniProtKB-UniRule"/>
</dbReference>
<evidence type="ECO:0000256" key="8">
    <source>
        <dbReference type="PIRSR" id="PIRSR037215-1"/>
    </source>
</evidence>
<feature type="binding site" evidence="7 9">
    <location>
        <position position="174"/>
    </location>
    <ligand>
        <name>Zn(2+)</name>
        <dbReference type="ChEBI" id="CHEBI:29105"/>
        <label>2</label>
    </ligand>
</feature>
<accession>A0A173W1K0</accession>
<dbReference type="Gene3D" id="3.30.70.360">
    <property type="match status" value="1"/>
</dbReference>
<dbReference type="PANTHER" id="PTHR42994">
    <property type="entry name" value="PEPTIDASE T"/>
    <property type="match status" value="1"/>
</dbReference>
<dbReference type="PROSITE" id="PS00758">
    <property type="entry name" value="ARGE_DAPE_CPG2_1"/>
    <property type="match status" value="1"/>
</dbReference>
<comment type="function">
    <text evidence="7">Cleaves the N-terminal amino acid of tripeptides.</text>
</comment>
<evidence type="ECO:0000256" key="9">
    <source>
        <dbReference type="PIRSR" id="PIRSR037215-2"/>
    </source>
</evidence>
<keyword evidence="2 7" id="KW-0645">Protease</keyword>
<dbReference type="HAMAP" id="MF_00550">
    <property type="entry name" value="Aminopeptidase_M20"/>
    <property type="match status" value="1"/>
</dbReference>
<evidence type="ECO:0000256" key="4">
    <source>
        <dbReference type="ARBA" id="ARBA00022801"/>
    </source>
</evidence>
<dbReference type="CDD" id="cd03892">
    <property type="entry name" value="M20_peptT"/>
    <property type="match status" value="1"/>
</dbReference>
<dbReference type="GO" id="GO:0008237">
    <property type="term" value="F:metallopeptidase activity"/>
    <property type="evidence" value="ECO:0007669"/>
    <property type="project" value="UniProtKB-KW"/>
</dbReference>
<comment type="cofactor">
    <cofactor evidence="7 9">
        <name>Zn(2+)</name>
        <dbReference type="ChEBI" id="CHEBI:29105"/>
    </cofactor>
    <text evidence="7 9">Binds 2 Zn(2+) ions per subunit.</text>
</comment>
<dbReference type="SUPFAM" id="SSF55031">
    <property type="entry name" value="Bacterial exopeptidase dimerisation domain"/>
    <property type="match status" value="1"/>
</dbReference>
<dbReference type="InterPro" id="IPR002933">
    <property type="entry name" value="Peptidase_M20"/>
</dbReference>
<evidence type="ECO:0000256" key="6">
    <source>
        <dbReference type="ARBA" id="ARBA00023049"/>
    </source>
</evidence>
<organism evidence="11 12">
    <name type="scientific">Parabacteroides distasonis</name>
    <dbReference type="NCBI Taxonomy" id="823"/>
    <lineage>
        <taxon>Bacteria</taxon>
        <taxon>Pseudomonadati</taxon>
        <taxon>Bacteroidota</taxon>
        <taxon>Bacteroidia</taxon>
        <taxon>Bacteroidales</taxon>
        <taxon>Tannerellaceae</taxon>
        <taxon>Parabacteroides</taxon>
    </lineage>
</organism>
<keyword evidence="5 7" id="KW-0862">Zinc</keyword>
<evidence type="ECO:0000313" key="12">
    <source>
        <dbReference type="Proteomes" id="UP000095591"/>
    </source>
</evidence>
<keyword evidence="4 7" id="KW-0378">Hydrolase</keyword>
<dbReference type="PROSITE" id="PS00759">
    <property type="entry name" value="ARGE_DAPE_CPG2_2"/>
    <property type="match status" value="1"/>
</dbReference>
<dbReference type="RefSeq" id="WP_008774030.1">
    <property type="nucleotide sequence ID" value="NZ_CP072231.1"/>
</dbReference>
<proteinExistence type="inferred from homology"/>
<dbReference type="InterPro" id="IPR010161">
    <property type="entry name" value="Peptidase_M20B"/>
</dbReference>
<protein>
    <recommendedName>
        <fullName evidence="7">Peptidase T</fullName>
        <ecNumber evidence="7">3.4.11.4</ecNumber>
    </recommendedName>
    <alternativeName>
        <fullName evidence="7">Aminotripeptidase</fullName>
        <shortName evidence="7">Tripeptidase</shortName>
    </alternativeName>
    <alternativeName>
        <fullName evidence="7">Tripeptide aminopeptidase</fullName>
    </alternativeName>
</protein>
<dbReference type="SUPFAM" id="SSF53187">
    <property type="entry name" value="Zn-dependent exopeptidases"/>
    <property type="match status" value="1"/>
</dbReference>
<dbReference type="InterPro" id="IPR011650">
    <property type="entry name" value="Peptidase_M20_dimer"/>
</dbReference>
<dbReference type="NCBIfam" id="TIGR01882">
    <property type="entry name" value="peptidase-T"/>
    <property type="match status" value="1"/>
</dbReference>
<dbReference type="GO" id="GO:0043171">
    <property type="term" value="P:peptide catabolic process"/>
    <property type="evidence" value="ECO:0007669"/>
    <property type="project" value="UniProtKB-UniRule"/>
</dbReference>
<evidence type="ECO:0000256" key="7">
    <source>
        <dbReference type="HAMAP-Rule" id="MF_00550"/>
    </source>
</evidence>
<dbReference type="Pfam" id="PF01546">
    <property type="entry name" value="Peptidase_M20"/>
    <property type="match status" value="1"/>
</dbReference>
<feature type="binding site" evidence="7 9">
    <location>
        <position position="377"/>
    </location>
    <ligand>
        <name>Zn(2+)</name>
        <dbReference type="ChEBI" id="CHEBI:29105"/>
        <label>2</label>
    </ligand>
</feature>
<name>A0A173W1K0_PARDI</name>
<dbReference type="Proteomes" id="UP000095591">
    <property type="component" value="Unassembled WGS sequence"/>
</dbReference>
<dbReference type="Gene3D" id="3.40.630.10">
    <property type="entry name" value="Zn peptidases"/>
    <property type="match status" value="1"/>
</dbReference>
<keyword evidence="7" id="KW-0963">Cytoplasm</keyword>
<gene>
    <name evidence="7 11" type="primary">pepT</name>
    <name evidence="11" type="ORF">ERS852429_04176</name>
</gene>
<reference evidence="11 12" key="1">
    <citation type="submission" date="2015-09" db="EMBL/GenBank/DDBJ databases">
        <authorList>
            <consortium name="Pathogen Informatics"/>
        </authorList>
    </citation>
    <scope>NUCLEOTIDE SEQUENCE [LARGE SCALE GENOMIC DNA]</scope>
    <source>
        <strain evidence="11 12">2789STDY5608872</strain>
    </source>
</reference>
<feature type="binding site" evidence="7 9">
    <location>
        <position position="196"/>
    </location>
    <ligand>
        <name>Zn(2+)</name>
        <dbReference type="ChEBI" id="CHEBI:29105"/>
        <label>1</label>
    </ligand>
</feature>
<dbReference type="GO" id="GO:0005829">
    <property type="term" value="C:cytosol"/>
    <property type="evidence" value="ECO:0007669"/>
    <property type="project" value="TreeGrafter"/>
</dbReference>
<dbReference type="AlphaFoldDB" id="A0A173W1K0"/>
<dbReference type="Pfam" id="PF07687">
    <property type="entry name" value="M20_dimer"/>
    <property type="match status" value="1"/>
</dbReference>
<dbReference type="NCBIfam" id="NF003976">
    <property type="entry name" value="PRK05469.1"/>
    <property type="match status" value="1"/>
</dbReference>
<feature type="active site" description="Proton acceptor" evidence="7 8">
    <location>
        <position position="173"/>
    </location>
</feature>
<feature type="active site" evidence="7 8">
    <location>
        <position position="79"/>
    </location>
</feature>
<sequence length="406" mass="45103">MTVLDRFLKYVTFDTQSNEETGTTPSTPGQRVFAEALVKELEAIGMEEISLDENSYVMATLPANTDEKIPTIGFIAHLDTSPDMSGKNVQPRIVTYLGGDIVLDAEENVVLSQSMFPELSDYKGQDIIVTNGKTLLGADDKGGVAAIVASMQYLKDHPEIKHGKIRIAFTPDEEIGQGADHFDVEKFGCDWGYTIDGGQIGELEYENFNAAGAKIIFKGLNVHPGYAKDKMQNASLRAIEFASWLPAEQRPEHTTGYEGFFHLTGMTGSVEEATLSYIIRDHDRKLFEEKKELLRMLVDKMNEAHPGCAHLELRDQYYNMREVVEPQKHIVDLAFEAMTSVGVEPIVKPIRGGTDGARLSFMGLPCPNIFAGGLNFHGRYEFLPVRSLEKSMETVIKIIELSARKS</sequence>
<dbReference type="PANTHER" id="PTHR42994:SF1">
    <property type="entry name" value="PEPTIDASE T"/>
    <property type="match status" value="1"/>
</dbReference>
<dbReference type="PIRSF" id="PIRSF037215">
    <property type="entry name" value="Peptidase_M20B"/>
    <property type="match status" value="1"/>
</dbReference>
<evidence type="ECO:0000256" key="3">
    <source>
        <dbReference type="ARBA" id="ARBA00022723"/>
    </source>
</evidence>
<keyword evidence="6 7" id="KW-0482">Metalloprotease</keyword>
<comment type="catalytic activity">
    <reaction evidence="7">
        <text>Release of the N-terminal residue from a tripeptide.</text>
        <dbReference type="EC" id="3.4.11.4"/>
    </reaction>
</comment>
<evidence type="ECO:0000259" key="10">
    <source>
        <dbReference type="Pfam" id="PF07687"/>
    </source>
</evidence>
<evidence type="ECO:0000256" key="5">
    <source>
        <dbReference type="ARBA" id="ARBA00022833"/>
    </source>
</evidence>
<dbReference type="NCBIfam" id="NF009920">
    <property type="entry name" value="PRK13381.1"/>
    <property type="match status" value="1"/>
</dbReference>
<feature type="binding site" evidence="7 9">
    <location>
        <position position="139"/>
    </location>
    <ligand>
        <name>Zn(2+)</name>
        <dbReference type="ChEBI" id="CHEBI:29105"/>
        <label>1</label>
    </ligand>
</feature>
<feature type="binding site" evidence="7 9">
    <location>
        <position position="139"/>
    </location>
    <ligand>
        <name>Zn(2+)</name>
        <dbReference type="ChEBI" id="CHEBI:29105"/>
        <label>2</label>
    </ligand>
</feature>
<evidence type="ECO:0000256" key="1">
    <source>
        <dbReference type="ARBA" id="ARBA00009692"/>
    </source>
</evidence>
<feature type="domain" description="Peptidase M20 dimerisation" evidence="10">
    <location>
        <begin position="205"/>
        <end position="305"/>
    </location>
</feature>
<comment type="similarity">
    <text evidence="1 7">Belongs to the peptidase M20B family.</text>
</comment>
<dbReference type="GO" id="GO:0008270">
    <property type="term" value="F:zinc ion binding"/>
    <property type="evidence" value="ECO:0007669"/>
    <property type="project" value="UniProtKB-UniRule"/>
</dbReference>
<dbReference type="GO" id="GO:0045148">
    <property type="term" value="F:tripeptide aminopeptidase activity"/>
    <property type="evidence" value="ECO:0007669"/>
    <property type="project" value="UniProtKB-UniRule"/>
</dbReference>
<dbReference type="EMBL" id="CYXP01000013">
    <property type="protein sequence ID" value="CUN32880.1"/>
    <property type="molecule type" value="Genomic_DNA"/>
</dbReference>
<evidence type="ECO:0000256" key="2">
    <source>
        <dbReference type="ARBA" id="ARBA00022670"/>
    </source>
</evidence>
<dbReference type="EC" id="3.4.11.4" evidence="7"/>
<dbReference type="InterPro" id="IPR001261">
    <property type="entry name" value="ArgE/DapE_CS"/>
</dbReference>